<dbReference type="SUPFAM" id="SSF55781">
    <property type="entry name" value="GAF domain-like"/>
    <property type="match status" value="1"/>
</dbReference>
<evidence type="ECO:0000313" key="7">
    <source>
        <dbReference type="Proteomes" id="UP000030762"/>
    </source>
</evidence>
<dbReference type="GeneID" id="19941083"/>
<dbReference type="Gene3D" id="3.30.40.10">
    <property type="entry name" value="Zinc/RING finger domain, C3HC4 (zinc finger)"/>
    <property type="match status" value="2"/>
</dbReference>
<keyword evidence="2 4" id="KW-0863">Zinc-finger</keyword>
<organism evidence="6 7">
    <name type="scientific">Saprolegnia diclina (strain VS20)</name>
    <dbReference type="NCBI Taxonomy" id="1156394"/>
    <lineage>
        <taxon>Eukaryota</taxon>
        <taxon>Sar</taxon>
        <taxon>Stramenopiles</taxon>
        <taxon>Oomycota</taxon>
        <taxon>Saprolegniomycetes</taxon>
        <taxon>Saprolegniales</taxon>
        <taxon>Saprolegniaceae</taxon>
        <taxon>Saprolegnia</taxon>
    </lineage>
</organism>
<dbReference type="EMBL" id="JH767132">
    <property type="protein sequence ID" value="EQC42627.1"/>
    <property type="molecule type" value="Genomic_DNA"/>
</dbReference>
<dbReference type="RefSeq" id="XP_008604050.1">
    <property type="nucleotide sequence ID" value="XM_008605828.1"/>
</dbReference>
<reference evidence="6 7" key="1">
    <citation type="submission" date="2012-04" db="EMBL/GenBank/DDBJ databases">
        <title>The Genome Sequence of Saprolegnia declina VS20.</title>
        <authorList>
            <consortium name="The Broad Institute Genome Sequencing Platform"/>
            <person name="Russ C."/>
            <person name="Nusbaum C."/>
            <person name="Tyler B."/>
            <person name="van West P."/>
            <person name="Dieguez-Uribeondo J."/>
            <person name="de Bruijn I."/>
            <person name="Tripathy S."/>
            <person name="Jiang R."/>
            <person name="Young S.K."/>
            <person name="Zeng Q."/>
            <person name="Gargeya S."/>
            <person name="Fitzgerald M."/>
            <person name="Haas B."/>
            <person name="Abouelleil A."/>
            <person name="Alvarado L."/>
            <person name="Arachchi H.M."/>
            <person name="Berlin A."/>
            <person name="Chapman S.B."/>
            <person name="Goldberg J."/>
            <person name="Griggs A."/>
            <person name="Gujja S."/>
            <person name="Hansen M."/>
            <person name="Howarth C."/>
            <person name="Imamovic A."/>
            <person name="Larimer J."/>
            <person name="McCowen C."/>
            <person name="Montmayeur A."/>
            <person name="Murphy C."/>
            <person name="Neiman D."/>
            <person name="Pearson M."/>
            <person name="Priest M."/>
            <person name="Roberts A."/>
            <person name="Saif S."/>
            <person name="Shea T."/>
            <person name="Sisk P."/>
            <person name="Sykes S."/>
            <person name="Wortman J."/>
            <person name="Nusbaum C."/>
            <person name="Birren B."/>
        </authorList>
    </citation>
    <scope>NUCLEOTIDE SEQUENCE [LARGE SCALE GENOMIC DNA]</scope>
    <source>
        <strain evidence="6 7">VS20</strain>
    </source>
</reference>
<gene>
    <name evidence="6" type="ORF">SDRG_00356</name>
</gene>
<dbReference type="OrthoDB" id="10018316at2759"/>
<feature type="domain" description="FYVE-type" evidence="5">
    <location>
        <begin position="20"/>
        <end position="80"/>
    </location>
</feature>
<dbReference type="Proteomes" id="UP000030762">
    <property type="component" value="Unassembled WGS sequence"/>
</dbReference>
<dbReference type="PANTHER" id="PTHR43102">
    <property type="entry name" value="SLR1143 PROTEIN"/>
    <property type="match status" value="1"/>
</dbReference>
<dbReference type="AlphaFoldDB" id="T0SIB8"/>
<proteinExistence type="predicted"/>
<dbReference type="PROSITE" id="PS50178">
    <property type="entry name" value="ZF_FYVE"/>
    <property type="match status" value="2"/>
</dbReference>
<dbReference type="InterPro" id="IPR011011">
    <property type="entry name" value="Znf_FYVE_PHD"/>
</dbReference>
<dbReference type="STRING" id="1156394.T0SIB8"/>
<evidence type="ECO:0000256" key="4">
    <source>
        <dbReference type="PROSITE-ProRule" id="PRU00091"/>
    </source>
</evidence>
<dbReference type="SUPFAM" id="SSF57903">
    <property type="entry name" value="FYVE/PHD zinc finger"/>
    <property type="match status" value="2"/>
</dbReference>
<dbReference type="InterPro" id="IPR003018">
    <property type="entry name" value="GAF"/>
</dbReference>
<dbReference type="InterPro" id="IPR013083">
    <property type="entry name" value="Znf_RING/FYVE/PHD"/>
</dbReference>
<dbReference type="Pfam" id="PF01590">
    <property type="entry name" value="GAF"/>
    <property type="match status" value="1"/>
</dbReference>
<feature type="domain" description="FYVE-type" evidence="5">
    <location>
        <begin position="320"/>
        <end position="382"/>
    </location>
</feature>
<accession>T0SIB8</accession>
<keyword evidence="3" id="KW-0862">Zinc</keyword>
<evidence type="ECO:0000313" key="6">
    <source>
        <dbReference type="EMBL" id="EQC42627.1"/>
    </source>
</evidence>
<dbReference type="PANTHER" id="PTHR43102:SF2">
    <property type="entry name" value="GAF DOMAIN-CONTAINING PROTEIN"/>
    <property type="match status" value="1"/>
</dbReference>
<dbReference type="InterPro" id="IPR017455">
    <property type="entry name" value="Znf_FYVE-rel"/>
</dbReference>
<evidence type="ECO:0000259" key="5">
    <source>
        <dbReference type="PROSITE" id="PS50178"/>
    </source>
</evidence>
<dbReference type="SMART" id="SM00064">
    <property type="entry name" value="FYVE"/>
    <property type="match status" value="2"/>
</dbReference>
<dbReference type="Pfam" id="PF01363">
    <property type="entry name" value="FYVE"/>
    <property type="match status" value="2"/>
</dbReference>
<keyword evidence="7" id="KW-1185">Reference proteome</keyword>
<name>T0SIB8_SAPDV</name>
<dbReference type="InParanoid" id="T0SIB8"/>
<dbReference type="VEuPathDB" id="FungiDB:SDRG_00356"/>
<evidence type="ECO:0000256" key="1">
    <source>
        <dbReference type="ARBA" id="ARBA00022723"/>
    </source>
</evidence>
<dbReference type="Gene3D" id="3.30.450.40">
    <property type="match status" value="1"/>
</dbReference>
<evidence type="ECO:0000256" key="2">
    <source>
        <dbReference type="ARBA" id="ARBA00022771"/>
    </source>
</evidence>
<evidence type="ECO:0000256" key="3">
    <source>
        <dbReference type="ARBA" id="ARBA00022833"/>
    </source>
</evidence>
<sequence>MPSSVRLESPLQSLEWVEPTPTPSACALCQRAFHFLRHRHVCRMCQGSVCKQCLSKKPPNSVKLSGRFAKCCHECSHRRSAPSLPAYDTPSPLHATERQRLAMLHTALDVMSLRPEAFQQGLDALCHFAADAFHSPIVAVTFMEANVHVFQAAVGVRSLPCLPRADALCNVAITSKHLNVYVDLAAAPTKYATNSFVLAHGVQFYAGAPILVNDAAIGTVCLMGPSPRRQWSDMETDLLLLLARLVAAELLNIPPMGRVPRRNCATPREMLLLRGSETENHTAHARTLSQARTSAMLSPRPHSFSSASSLMLDPRDWVPNHARSGCRVCRRKFSFPFRRKHHCRMCGEVVCNGCSRLRPFVLPLQSHSVQIRICSECHVSRPPDVPTFSPNIRLVHASPTADDYLVFARDDALLSMCPKQRASTMYHNSLEVEKLARAFAELVYAPTAYLTPASDAMGMWMTLPTPEARRTIQHLLSDLLFLEH</sequence>
<dbReference type="OMA" id="CHECSHR"/>
<dbReference type="InterPro" id="IPR029016">
    <property type="entry name" value="GAF-like_dom_sf"/>
</dbReference>
<dbReference type="GO" id="GO:0008270">
    <property type="term" value="F:zinc ion binding"/>
    <property type="evidence" value="ECO:0007669"/>
    <property type="project" value="UniProtKB-KW"/>
</dbReference>
<dbReference type="CDD" id="cd15745">
    <property type="entry name" value="FYVE_RUFY4"/>
    <property type="match status" value="1"/>
</dbReference>
<dbReference type="InterPro" id="IPR000306">
    <property type="entry name" value="Znf_FYVE"/>
</dbReference>
<keyword evidence="1" id="KW-0479">Metal-binding</keyword>
<protein>
    <recommendedName>
        <fullName evidence="5">FYVE-type domain-containing protein</fullName>
    </recommendedName>
</protein>